<dbReference type="AlphaFoldDB" id="A1ZMT8"/>
<dbReference type="InterPro" id="IPR002539">
    <property type="entry name" value="MaoC-like_dom"/>
</dbReference>
<comment type="caution">
    <text evidence="2">The sequence shown here is derived from an EMBL/GenBank/DDBJ whole genome shotgun (WGS) entry which is preliminary data.</text>
</comment>
<proteinExistence type="predicted"/>
<sequence>MRLYEDINLDETESFERVITEDMVKHFAEISGDNNPLHLDEEFAKTTQFKSRIVHGALLSSLISATLFKFAGTGAIYSSQEVRFLRPVYLGDKVVVTVKVMSKEVKRRNGIVHLYAKCVNSQGKIVLDGKSEIIAPRREA</sequence>
<dbReference type="Proteomes" id="UP000004095">
    <property type="component" value="Unassembled WGS sequence"/>
</dbReference>
<dbReference type="eggNOG" id="COG2030">
    <property type="taxonomic scope" value="Bacteria"/>
</dbReference>
<gene>
    <name evidence="2" type="ORF">M23134_04031</name>
</gene>
<dbReference type="PANTHER" id="PTHR43437">
    <property type="entry name" value="HYDROXYACYL-THIOESTER DEHYDRATASE TYPE 2, MITOCHONDRIAL-RELATED"/>
    <property type="match status" value="1"/>
</dbReference>
<protein>
    <submittedName>
        <fullName evidence="2">MaoC family protein</fullName>
    </submittedName>
</protein>
<dbReference type="RefSeq" id="WP_002698219.1">
    <property type="nucleotide sequence ID" value="NZ_AAWS01000016.1"/>
</dbReference>
<accession>A1ZMT8</accession>
<dbReference type="InterPro" id="IPR029069">
    <property type="entry name" value="HotDog_dom_sf"/>
</dbReference>
<dbReference type="Pfam" id="PF01575">
    <property type="entry name" value="MaoC_dehydratas"/>
    <property type="match status" value="1"/>
</dbReference>
<dbReference type="GO" id="GO:0006633">
    <property type="term" value="P:fatty acid biosynthetic process"/>
    <property type="evidence" value="ECO:0007669"/>
    <property type="project" value="TreeGrafter"/>
</dbReference>
<dbReference type="EMBL" id="AAWS01000016">
    <property type="protein sequence ID" value="EAY28468.1"/>
    <property type="molecule type" value="Genomic_DNA"/>
</dbReference>
<feature type="domain" description="MaoC-like" evidence="1">
    <location>
        <begin position="16"/>
        <end position="109"/>
    </location>
</feature>
<organism evidence="2 3">
    <name type="scientific">Microscilla marina ATCC 23134</name>
    <dbReference type="NCBI Taxonomy" id="313606"/>
    <lineage>
        <taxon>Bacteria</taxon>
        <taxon>Pseudomonadati</taxon>
        <taxon>Bacteroidota</taxon>
        <taxon>Cytophagia</taxon>
        <taxon>Cytophagales</taxon>
        <taxon>Microscillaceae</taxon>
        <taxon>Microscilla</taxon>
    </lineage>
</organism>
<dbReference type="OrthoDB" id="9801625at2"/>
<evidence type="ECO:0000313" key="2">
    <source>
        <dbReference type="EMBL" id="EAY28468.1"/>
    </source>
</evidence>
<keyword evidence="3" id="KW-1185">Reference proteome</keyword>
<name>A1ZMT8_MICM2</name>
<dbReference type="CDD" id="cd03449">
    <property type="entry name" value="R_hydratase"/>
    <property type="match status" value="1"/>
</dbReference>
<dbReference type="InterPro" id="IPR050965">
    <property type="entry name" value="UPF0336/Enoyl-CoA_hydratase"/>
</dbReference>
<evidence type="ECO:0000259" key="1">
    <source>
        <dbReference type="Pfam" id="PF01575"/>
    </source>
</evidence>
<dbReference type="SUPFAM" id="SSF54637">
    <property type="entry name" value="Thioesterase/thiol ester dehydrase-isomerase"/>
    <property type="match status" value="1"/>
</dbReference>
<dbReference type="PANTHER" id="PTHR43437:SF3">
    <property type="entry name" value="HYDROXYACYL-THIOESTER DEHYDRATASE TYPE 2, MITOCHONDRIAL"/>
    <property type="match status" value="1"/>
</dbReference>
<dbReference type="Gene3D" id="3.10.129.10">
    <property type="entry name" value="Hotdog Thioesterase"/>
    <property type="match status" value="1"/>
</dbReference>
<evidence type="ECO:0000313" key="3">
    <source>
        <dbReference type="Proteomes" id="UP000004095"/>
    </source>
</evidence>
<dbReference type="GO" id="GO:0019171">
    <property type="term" value="F:(3R)-hydroxyacyl-[acyl-carrier-protein] dehydratase activity"/>
    <property type="evidence" value="ECO:0007669"/>
    <property type="project" value="TreeGrafter"/>
</dbReference>
<reference evidence="2 3" key="1">
    <citation type="submission" date="2007-01" db="EMBL/GenBank/DDBJ databases">
        <authorList>
            <person name="Haygood M."/>
            <person name="Podell S."/>
            <person name="Anderson C."/>
            <person name="Hopkinson B."/>
            <person name="Roe K."/>
            <person name="Barbeau K."/>
            <person name="Gaasterland T."/>
            <person name="Ferriera S."/>
            <person name="Johnson J."/>
            <person name="Kravitz S."/>
            <person name="Beeson K."/>
            <person name="Sutton G."/>
            <person name="Rogers Y.-H."/>
            <person name="Friedman R."/>
            <person name="Frazier M."/>
            <person name="Venter J.C."/>
        </authorList>
    </citation>
    <scope>NUCLEOTIDE SEQUENCE [LARGE SCALE GENOMIC DNA]</scope>
    <source>
        <strain evidence="2 3">ATCC 23134</strain>
    </source>
</reference>